<dbReference type="EMBL" id="LXJU01000012">
    <property type="protein sequence ID" value="OGE51905.1"/>
    <property type="molecule type" value="Genomic_DNA"/>
</dbReference>
<organism evidence="1 2">
    <name type="scientific">Penicillium arizonense</name>
    <dbReference type="NCBI Taxonomy" id="1835702"/>
    <lineage>
        <taxon>Eukaryota</taxon>
        <taxon>Fungi</taxon>
        <taxon>Dikarya</taxon>
        <taxon>Ascomycota</taxon>
        <taxon>Pezizomycotina</taxon>
        <taxon>Eurotiomycetes</taxon>
        <taxon>Eurotiomycetidae</taxon>
        <taxon>Eurotiales</taxon>
        <taxon>Aspergillaceae</taxon>
        <taxon>Penicillium</taxon>
    </lineage>
</organism>
<dbReference type="Proteomes" id="UP000177622">
    <property type="component" value="Unassembled WGS sequence"/>
</dbReference>
<evidence type="ECO:0000313" key="1">
    <source>
        <dbReference type="EMBL" id="OGE51905.1"/>
    </source>
</evidence>
<accession>A0A1F5LFI2</accession>
<evidence type="ECO:0000313" key="2">
    <source>
        <dbReference type="Proteomes" id="UP000177622"/>
    </source>
</evidence>
<name>A0A1F5LFI2_PENAI</name>
<proteinExistence type="predicted"/>
<sequence>MSTPSQGKEDDEPGDLHLSLRGIIGDGALPETATLDTPLNGWVSMDPPSISEALYGESVIAFPDMQLD</sequence>
<reference evidence="1 2" key="1">
    <citation type="journal article" date="2016" name="Sci. Rep.">
        <title>Penicillium arizonense, a new, genome sequenced fungal species, reveals a high chemical diversity in secreted metabolites.</title>
        <authorList>
            <person name="Grijseels S."/>
            <person name="Nielsen J.C."/>
            <person name="Randelovic M."/>
            <person name="Nielsen J."/>
            <person name="Nielsen K.F."/>
            <person name="Workman M."/>
            <person name="Frisvad J.C."/>
        </authorList>
    </citation>
    <scope>NUCLEOTIDE SEQUENCE [LARGE SCALE GENOMIC DNA]</scope>
    <source>
        <strain evidence="1 2">CBS 141311</strain>
    </source>
</reference>
<dbReference type="GeneID" id="34577641"/>
<dbReference type="RefSeq" id="XP_022487349.1">
    <property type="nucleotide sequence ID" value="XM_022632907.1"/>
</dbReference>
<dbReference type="AlphaFoldDB" id="A0A1F5LFI2"/>
<comment type="caution">
    <text evidence="1">The sequence shown here is derived from an EMBL/GenBank/DDBJ whole genome shotgun (WGS) entry which is preliminary data.</text>
</comment>
<protein>
    <submittedName>
        <fullName evidence="1">Uncharacterized protein</fullName>
    </submittedName>
</protein>
<gene>
    <name evidence="1" type="ORF">PENARI_c012G05352</name>
</gene>
<keyword evidence="2" id="KW-1185">Reference proteome</keyword>
<dbReference type="OrthoDB" id="2740448at2759"/>